<comment type="caution">
    <text evidence="1">The sequence shown here is derived from an EMBL/GenBank/DDBJ whole genome shotgun (WGS) entry which is preliminary data.</text>
</comment>
<evidence type="ECO:0000313" key="1">
    <source>
        <dbReference type="EMBL" id="GIG93060.1"/>
    </source>
</evidence>
<dbReference type="Proteomes" id="UP000646749">
    <property type="component" value="Unassembled WGS sequence"/>
</dbReference>
<evidence type="ECO:0008006" key="3">
    <source>
        <dbReference type="Google" id="ProtNLM"/>
    </source>
</evidence>
<reference evidence="1 2" key="1">
    <citation type="submission" date="2021-01" db="EMBL/GenBank/DDBJ databases">
        <title>Whole genome shotgun sequence of Plantactinospora endophytica NBRC 110450.</title>
        <authorList>
            <person name="Komaki H."/>
            <person name="Tamura T."/>
        </authorList>
    </citation>
    <scope>NUCLEOTIDE SEQUENCE [LARGE SCALE GENOMIC DNA]</scope>
    <source>
        <strain evidence="1 2">NBRC 110450</strain>
    </source>
</reference>
<name>A0ABQ4EEB5_9ACTN</name>
<accession>A0ABQ4EEB5</accession>
<evidence type="ECO:0000313" key="2">
    <source>
        <dbReference type="Proteomes" id="UP000646749"/>
    </source>
</evidence>
<dbReference type="EMBL" id="BONW01000050">
    <property type="protein sequence ID" value="GIG93060.1"/>
    <property type="molecule type" value="Genomic_DNA"/>
</dbReference>
<gene>
    <name evidence="1" type="ORF">Pen02_79960</name>
</gene>
<sequence length="102" mass="11724">MTLCPTHPQAKKWRQAVKRGQADAKLEAEGRIFADGTYLVRKEIKPGRYVTTDVEGCYWERQDRSGEIIDNNFTLSARRVQVTIKPSDYGFMSENCGQWRPA</sequence>
<organism evidence="1 2">
    <name type="scientific">Plantactinospora endophytica</name>
    <dbReference type="NCBI Taxonomy" id="673535"/>
    <lineage>
        <taxon>Bacteria</taxon>
        <taxon>Bacillati</taxon>
        <taxon>Actinomycetota</taxon>
        <taxon>Actinomycetes</taxon>
        <taxon>Micromonosporales</taxon>
        <taxon>Micromonosporaceae</taxon>
        <taxon>Plantactinospora</taxon>
    </lineage>
</organism>
<keyword evidence="2" id="KW-1185">Reference proteome</keyword>
<protein>
    <recommendedName>
        <fullName evidence="3">Transposase</fullName>
    </recommendedName>
</protein>
<proteinExistence type="predicted"/>